<name>A0A928UWI1_9SPHI</name>
<comment type="caution">
    <text evidence="1">The sequence shown here is derived from an EMBL/GenBank/DDBJ whole genome shotgun (WGS) entry which is preliminary data.</text>
</comment>
<keyword evidence="2" id="KW-1185">Reference proteome</keyword>
<evidence type="ECO:0000313" key="2">
    <source>
        <dbReference type="Proteomes" id="UP000616201"/>
    </source>
</evidence>
<sequence>MRNTFIYVLRKQKLTKLCLKIKSIRSIKHKTCSSFSASGLNELIFKSILFLQMPAEQNANLLFGIRKS</sequence>
<organism evidence="1 2">
    <name type="scientific">Sphingobacterium hungaricum</name>
    <dbReference type="NCBI Taxonomy" id="2082723"/>
    <lineage>
        <taxon>Bacteria</taxon>
        <taxon>Pseudomonadati</taxon>
        <taxon>Bacteroidota</taxon>
        <taxon>Sphingobacteriia</taxon>
        <taxon>Sphingobacteriales</taxon>
        <taxon>Sphingobacteriaceae</taxon>
        <taxon>Sphingobacterium</taxon>
    </lineage>
</organism>
<evidence type="ECO:0000313" key="1">
    <source>
        <dbReference type="EMBL" id="MBE8712595.1"/>
    </source>
</evidence>
<gene>
    <name evidence="1" type="ORF">C4F49_02720</name>
</gene>
<reference evidence="1" key="1">
    <citation type="submission" date="2018-02" db="EMBL/GenBank/DDBJ databases">
        <authorList>
            <person name="Vasarhelyi B.M."/>
            <person name="Deshmukh S."/>
            <person name="Balint B."/>
            <person name="Kukolya J."/>
        </authorList>
    </citation>
    <scope>NUCLEOTIDE SEQUENCE</scope>
    <source>
        <strain evidence="1">KB22</strain>
    </source>
</reference>
<dbReference type="Proteomes" id="UP000616201">
    <property type="component" value="Unassembled WGS sequence"/>
</dbReference>
<accession>A0A928UWI1</accession>
<protein>
    <submittedName>
        <fullName evidence="1">Uncharacterized protein</fullName>
    </submittedName>
</protein>
<proteinExistence type="predicted"/>
<dbReference type="EMBL" id="PRDK01000001">
    <property type="protein sequence ID" value="MBE8712595.1"/>
    <property type="molecule type" value="Genomic_DNA"/>
</dbReference>
<dbReference type="AlphaFoldDB" id="A0A928UWI1"/>